<dbReference type="PROSITE" id="PS50967">
    <property type="entry name" value="HRDC"/>
    <property type="match status" value="1"/>
</dbReference>
<dbReference type="InterPro" id="IPR011545">
    <property type="entry name" value="DEAD/DEAH_box_helicase_dom"/>
</dbReference>
<dbReference type="CDD" id="cd18794">
    <property type="entry name" value="SF2_C_RecQ"/>
    <property type="match status" value="1"/>
</dbReference>
<dbReference type="GO" id="GO:0043138">
    <property type="term" value="F:3'-5' DNA helicase activity"/>
    <property type="evidence" value="ECO:0007669"/>
    <property type="project" value="UniProtKB-EC"/>
</dbReference>
<dbReference type="SMART" id="SM00490">
    <property type="entry name" value="HELICc"/>
    <property type="match status" value="1"/>
</dbReference>
<dbReference type="InterPro" id="IPR036388">
    <property type="entry name" value="WH-like_DNA-bd_sf"/>
</dbReference>
<dbReference type="InterPro" id="IPR032284">
    <property type="entry name" value="RecQ_Zn-bd"/>
</dbReference>
<evidence type="ECO:0000256" key="8">
    <source>
        <dbReference type="ARBA" id="ARBA00022806"/>
    </source>
</evidence>
<evidence type="ECO:0000256" key="2">
    <source>
        <dbReference type="ARBA" id="ARBA00001947"/>
    </source>
</evidence>
<dbReference type="RefSeq" id="WP_131305167.1">
    <property type="nucleotide sequence ID" value="NZ_SJFN01000001.1"/>
</dbReference>
<dbReference type="SMART" id="SM00341">
    <property type="entry name" value="HRDC"/>
    <property type="match status" value="1"/>
</dbReference>
<evidence type="ECO:0000256" key="5">
    <source>
        <dbReference type="ARBA" id="ARBA00022741"/>
    </source>
</evidence>
<feature type="domain" description="Helicase C-terminal" evidence="20">
    <location>
        <begin position="248"/>
        <end position="398"/>
    </location>
</feature>
<evidence type="ECO:0000256" key="4">
    <source>
        <dbReference type="ARBA" id="ARBA00022723"/>
    </source>
</evidence>
<dbReference type="SMART" id="SM00956">
    <property type="entry name" value="RQC"/>
    <property type="match status" value="1"/>
</dbReference>
<evidence type="ECO:0000256" key="6">
    <source>
        <dbReference type="ARBA" id="ARBA00022763"/>
    </source>
</evidence>
<evidence type="ECO:0000256" key="15">
    <source>
        <dbReference type="ARBA" id="ARBA00034617"/>
    </source>
</evidence>
<dbReference type="GO" id="GO:0005737">
    <property type="term" value="C:cytoplasm"/>
    <property type="evidence" value="ECO:0007669"/>
    <property type="project" value="TreeGrafter"/>
</dbReference>
<dbReference type="GO" id="GO:0046872">
    <property type="term" value="F:metal ion binding"/>
    <property type="evidence" value="ECO:0007669"/>
    <property type="project" value="UniProtKB-KW"/>
</dbReference>
<proteinExistence type="inferred from homology"/>
<dbReference type="Pfam" id="PF00270">
    <property type="entry name" value="DEAD"/>
    <property type="match status" value="1"/>
</dbReference>
<dbReference type="EMBL" id="SJFN01000001">
    <property type="protein sequence ID" value="TBW41414.1"/>
    <property type="molecule type" value="Genomic_DNA"/>
</dbReference>
<evidence type="ECO:0000256" key="17">
    <source>
        <dbReference type="SAM" id="MobiDB-lite"/>
    </source>
</evidence>
<keyword evidence="4" id="KW-0479">Metal-binding</keyword>
<dbReference type="InterPro" id="IPR002121">
    <property type="entry name" value="HRDC_dom"/>
</dbReference>
<keyword evidence="9" id="KW-0862">Zinc</keyword>
<evidence type="ECO:0000256" key="10">
    <source>
        <dbReference type="ARBA" id="ARBA00022840"/>
    </source>
</evidence>
<evidence type="ECO:0000256" key="7">
    <source>
        <dbReference type="ARBA" id="ARBA00022801"/>
    </source>
</evidence>
<evidence type="ECO:0000259" key="18">
    <source>
        <dbReference type="PROSITE" id="PS50967"/>
    </source>
</evidence>
<gene>
    <name evidence="21" type="primary">recQ</name>
    <name evidence="21" type="ORF">EYW49_01420</name>
</gene>
<feature type="region of interest" description="Disordered" evidence="17">
    <location>
        <begin position="1"/>
        <end position="34"/>
    </location>
</feature>
<dbReference type="PANTHER" id="PTHR13710:SF105">
    <property type="entry name" value="ATP-DEPENDENT DNA HELICASE Q1"/>
    <property type="match status" value="1"/>
</dbReference>
<organism evidence="21 22">
    <name type="scientific">Siculibacillus lacustris</name>
    <dbReference type="NCBI Taxonomy" id="1549641"/>
    <lineage>
        <taxon>Bacteria</taxon>
        <taxon>Pseudomonadati</taxon>
        <taxon>Pseudomonadota</taxon>
        <taxon>Alphaproteobacteria</taxon>
        <taxon>Hyphomicrobiales</taxon>
        <taxon>Ancalomicrobiaceae</taxon>
        <taxon>Siculibacillus</taxon>
    </lineage>
</organism>
<evidence type="ECO:0000256" key="11">
    <source>
        <dbReference type="ARBA" id="ARBA00023125"/>
    </source>
</evidence>
<evidence type="ECO:0000259" key="20">
    <source>
        <dbReference type="PROSITE" id="PS51194"/>
    </source>
</evidence>
<comment type="cofactor">
    <cofactor evidence="2">
        <name>Zn(2+)</name>
        <dbReference type="ChEBI" id="CHEBI:29105"/>
    </cofactor>
</comment>
<keyword evidence="14" id="KW-0413">Isomerase</keyword>
<dbReference type="OrthoDB" id="9760034at2"/>
<evidence type="ECO:0000256" key="9">
    <source>
        <dbReference type="ARBA" id="ARBA00022833"/>
    </source>
</evidence>
<dbReference type="Pfam" id="PF00570">
    <property type="entry name" value="HRDC"/>
    <property type="match status" value="1"/>
</dbReference>
<dbReference type="GO" id="GO:0003677">
    <property type="term" value="F:DNA binding"/>
    <property type="evidence" value="ECO:0007669"/>
    <property type="project" value="UniProtKB-KW"/>
</dbReference>
<keyword evidence="12" id="KW-0233">DNA recombination</keyword>
<evidence type="ECO:0000256" key="16">
    <source>
        <dbReference type="NCBIfam" id="TIGR01389"/>
    </source>
</evidence>
<comment type="similarity">
    <text evidence="3">Belongs to the helicase family. RecQ subfamily.</text>
</comment>
<protein>
    <recommendedName>
        <fullName evidence="16">DNA helicase RecQ</fullName>
        <ecNumber evidence="16">5.6.2.4</ecNumber>
    </recommendedName>
</protein>
<keyword evidence="10" id="KW-0067">ATP-binding</keyword>
<dbReference type="Pfam" id="PF00271">
    <property type="entry name" value="Helicase_C"/>
    <property type="match status" value="1"/>
</dbReference>
<dbReference type="GO" id="GO:0030894">
    <property type="term" value="C:replisome"/>
    <property type="evidence" value="ECO:0007669"/>
    <property type="project" value="TreeGrafter"/>
</dbReference>
<name>A0A4Q9VYY3_9HYPH</name>
<dbReference type="InterPro" id="IPR006293">
    <property type="entry name" value="DNA_helicase_ATP-dep_RecQ_bac"/>
</dbReference>
<dbReference type="CDD" id="cd17920">
    <property type="entry name" value="DEXHc_RecQ"/>
    <property type="match status" value="1"/>
</dbReference>
<evidence type="ECO:0000256" key="3">
    <source>
        <dbReference type="ARBA" id="ARBA00005446"/>
    </source>
</evidence>
<dbReference type="GO" id="GO:0043590">
    <property type="term" value="C:bacterial nucleoid"/>
    <property type="evidence" value="ECO:0007669"/>
    <property type="project" value="TreeGrafter"/>
</dbReference>
<keyword evidence="7 21" id="KW-0378">Hydrolase</keyword>
<dbReference type="GO" id="GO:0009378">
    <property type="term" value="F:four-way junction helicase activity"/>
    <property type="evidence" value="ECO:0007669"/>
    <property type="project" value="TreeGrafter"/>
</dbReference>
<keyword evidence="8 21" id="KW-0347">Helicase</keyword>
<dbReference type="InterPro" id="IPR010997">
    <property type="entry name" value="HRDC-like_sf"/>
</dbReference>
<dbReference type="GO" id="GO:0006281">
    <property type="term" value="P:DNA repair"/>
    <property type="evidence" value="ECO:0007669"/>
    <property type="project" value="UniProtKB-KW"/>
</dbReference>
<dbReference type="GO" id="GO:0009432">
    <property type="term" value="P:SOS response"/>
    <property type="evidence" value="ECO:0007669"/>
    <property type="project" value="UniProtKB-UniRule"/>
</dbReference>
<keyword evidence="13" id="KW-0234">DNA repair</keyword>
<evidence type="ECO:0000256" key="12">
    <source>
        <dbReference type="ARBA" id="ARBA00023172"/>
    </source>
</evidence>
<dbReference type="SMART" id="SM00487">
    <property type="entry name" value="DEXDc"/>
    <property type="match status" value="1"/>
</dbReference>
<dbReference type="GO" id="GO:0016787">
    <property type="term" value="F:hydrolase activity"/>
    <property type="evidence" value="ECO:0007669"/>
    <property type="project" value="UniProtKB-KW"/>
</dbReference>
<keyword evidence="22" id="KW-1185">Reference proteome</keyword>
<dbReference type="InterPro" id="IPR018982">
    <property type="entry name" value="RQC_domain"/>
</dbReference>
<evidence type="ECO:0000256" key="14">
    <source>
        <dbReference type="ARBA" id="ARBA00023235"/>
    </source>
</evidence>
<evidence type="ECO:0000313" key="21">
    <source>
        <dbReference type="EMBL" id="TBW41414.1"/>
    </source>
</evidence>
<dbReference type="InterPro" id="IPR004589">
    <property type="entry name" value="DNA_helicase_ATP-dep_RecQ"/>
</dbReference>
<dbReference type="PROSITE" id="PS51192">
    <property type="entry name" value="HELICASE_ATP_BIND_1"/>
    <property type="match status" value="1"/>
</dbReference>
<dbReference type="Gene3D" id="1.10.150.80">
    <property type="entry name" value="HRDC domain"/>
    <property type="match status" value="1"/>
</dbReference>
<dbReference type="PANTHER" id="PTHR13710">
    <property type="entry name" value="DNA HELICASE RECQ FAMILY MEMBER"/>
    <property type="match status" value="1"/>
</dbReference>
<evidence type="ECO:0000313" key="22">
    <source>
        <dbReference type="Proteomes" id="UP000292781"/>
    </source>
</evidence>
<dbReference type="GO" id="GO:0006260">
    <property type="term" value="P:DNA replication"/>
    <property type="evidence" value="ECO:0007669"/>
    <property type="project" value="InterPro"/>
</dbReference>
<keyword evidence="6" id="KW-0227">DNA damage</keyword>
<dbReference type="SUPFAM" id="SSF47819">
    <property type="entry name" value="HRDC-like"/>
    <property type="match status" value="1"/>
</dbReference>
<dbReference type="FunFam" id="3.40.50.300:FF:001389">
    <property type="entry name" value="ATP-dependent DNA helicase RecQ"/>
    <property type="match status" value="1"/>
</dbReference>
<dbReference type="InterPro" id="IPR027417">
    <property type="entry name" value="P-loop_NTPase"/>
</dbReference>
<dbReference type="Gene3D" id="3.40.50.300">
    <property type="entry name" value="P-loop containing nucleotide triphosphate hydrolases"/>
    <property type="match status" value="2"/>
</dbReference>
<dbReference type="EC" id="5.6.2.4" evidence="16"/>
<dbReference type="PROSITE" id="PS51194">
    <property type="entry name" value="HELICASE_CTER"/>
    <property type="match status" value="1"/>
</dbReference>
<dbReference type="Gene3D" id="1.10.10.10">
    <property type="entry name" value="Winged helix-like DNA-binding domain superfamily/Winged helix DNA-binding domain"/>
    <property type="match status" value="1"/>
</dbReference>
<evidence type="ECO:0000259" key="19">
    <source>
        <dbReference type="PROSITE" id="PS51192"/>
    </source>
</evidence>
<keyword evidence="11" id="KW-0238">DNA-binding</keyword>
<keyword evidence="5" id="KW-0547">Nucleotide-binding</keyword>
<accession>A0A4Q9VYY3</accession>
<dbReference type="GO" id="GO:0006310">
    <property type="term" value="P:DNA recombination"/>
    <property type="evidence" value="ECO:0007669"/>
    <property type="project" value="UniProtKB-UniRule"/>
</dbReference>
<feature type="domain" description="Helicase ATP-binding" evidence="19">
    <location>
        <begin position="59"/>
        <end position="227"/>
    </location>
</feature>
<feature type="domain" description="HRDC" evidence="18">
    <location>
        <begin position="566"/>
        <end position="639"/>
    </location>
</feature>
<comment type="catalytic activity">
    <reaction evidence="15">
        <text>Couples ATP hydrolysis with the unwinding of duplex DNA by translocating in the 3'-5' direction.</text>
        <dbReference type="EC" id="5.6.2.4"/>
    </reaction>
</comment>
<comment type="cofactor">
    <cofactor evidence="1">
        <name>Mg(2+)</name>
        <dbReference type="ChEBI" id="CHEBI:18420"/>
    </cofactor>
</comment>
<dbReference type="Pfam" id="PF16124">
    <property type="entry name" value="RecQ_Zn_bind"/>
    <property type="match status" value="1"/>
</dbReference>
<dbReference type="FunFam" id="3.40.50.300:FF:000156">
    <property type="entry name" value="ATP-dependent DNA helicase recQ"/>
    <property type="match status" value="1"/>
</dbReference>
<dbReference type="Proteomes" id="UP000292781">
    <property type="component" value="Unassembled WGS sequence"/>
</dbReference>
<dbReference type="InterPro" id="IPR014001">
    <property type="entry name" value="Helicase_ATP-bd"/>
</dbReference>
<dbReference type="Pfam" id="PF09382">
    <property type="entry name" value="RQC"/>
    <property type="match status" value="1"/>
</dbReference>
<dbReference type="GO" id="GO:0005524">
    <property type="term" value="F:ATP binding"/>
    <property type="evidence" value="ECO:0007669"/>
    <property type="project" value="UniProtKB-KW"/>
</dbReference>
<dbReference type="NCBIfam" id="TIGR00614">
    <property type="entry name" value="recQ_fam"/>
    <property type="match status" value="1"/>
</dbReference>
<dbReference type="InterPro" id="IPR044876">
    <property type="entry name" value="HRDC_dom_sf"/>
</dbReference>
<dbReference type="NCBIfam" id="TIGR01389">
    <property type="entry name" value="recQ"/>
    <property type="match status" value="1"/>
</dbReference>
<sequence length="639" mass="69134">MIDALGPGRYPSGSRTRGDPPLPSTSPSAPAGPGLDRARAVLREVFGYPDFRPGQDDIVAEVLAGRDVLAVMPTGAGKSMCFQLPAIVRGDLVVVVSPLIALMRDQVAQLRTSGVAAAALNSSIEPDEARAIRADLEAGRLRLLYVAPERLGRPDTLDLLARARVATIAVDEAHCIAQWGHDFRPEYREIGGFAARLGNPQIVALTATADAATRDEIVAGLFARPPAVFVHGFDRPNLFLAMRPKAVLRRQILDFVEARKGSSGIVYCTSRRQTEDLAAALEGAGIRALPYHAGLDGQVRSANQDAFLKEDGIVMTATVAFGMGIDKPDVRFVVHAGLPKSIEAYYQEIGRAGRDGLPADTLTLYGTDDIVLRRRQIDESEASDEQKHVERRRLEALIALAETPRCRRVALLAHFGEVDDQTPCGHCDVCRDGVETFDGTVAAQKALSAMVRTGERFGEVHLAAVLTGESTDAVVRFGHDQLKTFGCGKEFAKTQWRAIFRQILALGLAEVDMTAHGRWWVTAEGVEVLKGRRSVPMNVATVQAAGERRAKGRDAQRAARVDAGLDADATRLFEALKSRRAALARELNAPAYVVFADRTLIEMARARPSTRSEMAAIHGVGAAKLDRFADSFLDVIRST</sequence>
<reference evidence="21 22" key="1">
    <citation type="submission" date="2019-02" db="EMBL/GenBank/DDBJ databases">
        <title>Siculibacillus lacustris gen. nov., sp. nov., a new rosette-forming bacterium isolated from a freshwater crater lake (Lake St. Ana, Romania).</title>
        <authorList>
            <person name="Felfoldi T."/>
            <person name="Marton Z."/>
            <person name="Szabo A."/>
            <person name="Mentes A."/>
            <person name="Boka K."/>
            <person name="Marialigeti K."/>
            <person name="Mathe I."/>
            <person name="Koncz M."/>
            <person name="Schumann P."/>
            <person name="Toth E."/>
        </authorList>
    </citation>
    <scope>NUCLEOTIDE SEQUENCE [LARGE SCALE GENOMIC DNA]</scope>
    <source>
        <strain evidence="21 22">SA-279</strain>
    </source>
</reference>
<evidence type="ECO:0000256" key="1">
    <source>
        <dbReference type="ARBA" id="ARBA00001946"/>
    </source>
</evidence>
<dbReference type="AlphaFoldDB" id="A0A4Q9VYY3"/>
<dbReference type="SUPFAM" id="SSF52540">
    <property type="entry name" value="P-loop containing nucleoside triphosphate hydrolases"/>
    <property type="match status" value="2"/>
</dbReference>
<feature type="compositionally biased region" description="Low complexity" evidence="17">
    <location>
        <begin position="25"/>
        <end position="34"/>
    </location>
</feature>
<evidence type="ECO:0000256" key="13">
    <source>
        <dbReference type="ARBA" id="ARBA00023204"/>
    </source>
</evidence>
<dbReference type="InterPro" id="IPR001650">
    <property type="entry name" value="Helicase_C-like"/>
</dbReference>
<comment type="caution">
    <text evidence="21">The sequence shown here is derived from an EMBL/GenBank/DDBJ whole genome shotgun (WGS) entry which is preliminary data.</text>
</comment>